<dbReference type="InterPro" id="IPR012132">
    <property type="entry name" value="GMC_OxRdtase"/>
</dbReference>
<protein>
    <submittedName>
        <fullName evidence="6">L-sorbose 1-dehydrogenase</fullName>
    </submittedName>
</protein>
<dbReference type="EMBL" id="MNAD01001168">
    <property type="protein sequence ID" value="OJT07574.1"/>
    <property type="molecule type" value="Genomic_DNA"/>
</dbReference>
<dbReference type="InterPro" id="IPR000172">
    <property type="entry name" value="GMC_OxRdtase_N"/>
</dbReference>
<keyword evidence="4" id="KW-0285">Flavoprotein</keyword>
<dbReference type="Pfam" id="PF05199">
    <property type="entry name" value="GMC_oxred_C"/>
    <property type="match status" value="1"/>
</dbReference>
<dbReference type="Pfam" id="PF00732">
    <property type="entry name" value="GMC_oxred_N"/>
    <property type="match status" value="1"/>
</dbReference>
<dbReference type="InterPro" id="IPR007867">
    <property type="entry name" value="GMC_OxRtase_C"/>
</dbReference>
<dbReference type="OrthoDB" id="269227at2759"/>
<dbReference type="PANTHER" id="PTHR11552:SF219">
    <property type="entry name" value="GLUCOSE-METHANOL-CHOLINE OXIDOREDUCTASE N-TERMINAL DOMAIN-CONTAINING PROTEIN"/>
    <property type="match status" value="1"/>
</dbReference>
<dbReference type="SUPFAM" id="SSF54373">
    <property type="entry name" value="FAD-linked reductases, C-terminal domain"/>
    <property type="match status" value="1"/>
</dbReference>
<evidence type="ECO:0000256" key="4">
    <source>
        <dbReference type="PIRSR" id="PIRSR000137-2"/>
    </source>
</evidence>
<dbReference type="GO" id="GO:0050660">
    <property type="term" value="F:flavin adenine dinucleotide binding"/>
    <property type="evidence" value="ECO:0007669"/>
    <property type="project" value="InterPro"/>
</dbReference>
<dbReference type="STRING" id="154538.A0A1M2VIZ2"/>
<dbReference type="Proteomes" id="UP000184267">
    <property type="component" value="Unassembled WGS sequence"/>
</dbReference>
<dbReference type="AlphaFoldDB" id="A0A1M2VIZ2"/>
<dbReference type="InterPro" id="IPR036188">
    <property type="entry name" value="FAD/NAD-bd_sf"/>
</dbReference>
<comment type="cofactor">
    <cofactor evidence="1 4">
        <name>FAD</name>
        <dbReference type="ChEBI" id="CHEBI:57692"/>
    </cofactor>
</comment>
<dbReference type="PANTHER" id="PTHR11552">
    <property type="entry name" value="GLUCOSE-METHANOL-CHOLINE GMC OXIDOREDUCTASE"/>
    <property type="match status" value="1"/>
</dbReference>
<feature type="binding site" evidence="4">
    <location>
        <position position="116"/>
    </location>
    <ligand>
        <name>FAD</name>
        <dbReference type="ChEBI" id="CHEBI:57692"/>
    </ligand>
</feature>
<dbReference type="GO" id="GO:0016614">
    <property type="term" value="F:oxidoreductase activity, acting on CH-OH group of donors"/>
    <property type="evidence" value="ECO:0007669"/>
    <property type="project" value="InterPro"/>
</dbReference>
<accession>A0A1M2VIZ2</accession>
<evidence type="ECO:0000313" key="6">
    <source>
        <dbReference type="EMBL" id="OJT07574.1"/>
    </source>
</evidence>
<dbReference type="PROSITE" id="PS00624">
    <property type="entry name" value="GMC_OXRED_2"/>
    <property type="match status" value="1"/>
</dbReference>
<evidence type="ECO:0000259" key="5">
    <source>
        <dbReference type="PROSITE" id="PS00624"/>
    </source>
</evidence>
<proteinExistence type="inferred from homology"/>
<dbReference type="Gene3D" id="3.50.50.60">
    <property type="entry name" value="FAD/NAD(P)-binding domain"/>
    <property type="match status" value="1"/>
</dbReference>
<gene>
    <name evidence="6" type="ORF">TRAPUB_1597</name>
</gene>
<organism evidence="6 7">
    <name type="scientific">Trametes pubescens</name>
    <name type="common">White-rot fungus</name>
    <dbReference type="NCBI Taxonomy" id="154538"/>
    <lineage>
        <taxon>Eukaryota</taxon>
        <taxon>Fungi</taxon>
        <taxon>Dikarya</taxon>
        <taxon>Basidiomycota</taxon>
        <taxon>Agaricomycotina</taxon>
        <taxon>Agaricomycetes</taxon>
        <taxon>Polyporales</taxon>
        <taxon>Polyporaceae</taxon>
        <taxon>Trametes</taxon>
    </lineage>
</organism>
<evidence type="ECO:0000256" key="2">
    <source>
        <dbReference type="ARBA" id="ARBA00010790"/>
    </source>
</evidence>
<dbReference type="Gene3D" id="3.30.560.10">
    <property type="entry name" value="Glucose Oxidase, domain 3"/>
    <property type="match status" value="1"/>
</dbReference>
<feature type="domain" description="Glucose-methanol-choline oxidoreductase N-terminal" evidence="5">
    <location>
        <begin position="301"/>
        <end position="315"/>
    </location>
</feature>
<comment type="caution">
    <text evidence="6">The sequence shown here is derived from an EMBL/GenBank/DDBJ whole genome shotgun (WGS) entry which is preliminary data.</text>
</comment>
<dbReference type="OMA" id="RFPWQPQ"/>
<feature type="binding site" evidence="4">
    <location>
        <position position="255"/>
    </location>
    <ligand>
        <name>FAD</name>
        <dbReference type="ChEBI" id="CHEBI:57692"/>
    </ligand>
</feature>
<dbReference type="PIRSF" id="PIRSF000137">
    <property type="entry name" value="Alcohol_oxidase"/>
    <property type="match status" value="1"/>
</dbReference>
<evidence type="ECO:0000256" key="1">
    <source>
        <dbReference type="ARBA" id="ARBA00001974"/>
    </source>
</evidence>
<comment type="similarity">
    <text evidence="2">Belongs to the GMC oxidoreductase family.</text>
</comment>
<dbReference type="SUPFAM" id="SSF51905">
    <property type="entry name" value="FAD/NAD(P)-binding domain"/>
    <property type="match status" value="1"/>
</dbReference>
<keyword evidence="4" id="KW-0274">FAD</keyword>
<sequence length="612" mass="67029">MWPFFPDQRIPTVTLEEAGVLGYPAAALDAHTYDYIIVGGGTAGSVLAARLTEDPSVSVLVLERGGLANSWMDRVPLISSNPYRAGAPVGRWWTRPVLPTEDRAMEVVCGEALGGTSAINCMFYTRGPAGDYNRWKELGNPGWGYEDLEPYFAKSETTHSHPASQFRGRTGPWHNRAFTNTIWKHTAHVIRAIENAGVPYAEDLSAPFMPAAAYVRHDVSQDSSMRRHTPFHAFLPPKVVQARRQRLKICPHALVTRIEIAAPGGETAAQAVGVHFEAADFRQAGKSFYAHARREVVLCAGALASPQILMLSGIGPKAHLEEKGIQVHRDLPGVGSYLKDHVAVPLTFEAQMKDSLHELEISPMKVVKELATYLCTGRGIFSYPFQAVTLYVASRLLDDKSHISVPAGSSADALNTRVPANCPDLEIMPVASNCTDHDIPRTGVFTLMAAHIRPKSHGSVRLATRNPRTRPDVELGFFSDPADMPPLVKGLRLAVRLAEDMRGQGYPLKGLIVPETLDYDALDAFARKNMRTCYHYTSTCRMGAEDDAEHPGVVDAELRVHGVGGLRVCDASVFPEIVGAHTMAPVVAVAEKCADLLKESARRKRCMIYDRQ</sequence>
<reference evidence="6 7" key="1">
    <citation type="submission" date="2016-10" db="EMBL/GenBank/DDBJ databases">
        <title>Genome sequence of the basidiomycete white-rot fungus Trametes pubescens.</title>
        <authorList>
            <person name="Makela M.R."/>
            <person name="Granchi Z."/>
            <person name="Peng M."/>
            <person name="De Vries R.P."/>
            <person name="Grigoriev I."/>
            <person name="Riley R."/>
            <person name="Hilden K."/>
        </authorList>
    </citation>
    <scope>NUCLEOTIDE SEQUENCE [LARGE SCALE GENOMIC DNA]</scope>
    <source>
        <strain evidence="6 7">FBCC735</strain>
    </source>
</reference>
<feature type="active site" description="Proton acceptor" evidence="3">
    <location>
        <position position="581"/>
    </location>
</feature>
<evidence type="ECO:0000256" key="3">
    <source>
        <dbReference type="PIRSR" id="PIRSR000137-1"/>
    </source>
</evidence>
<name>A0A1M2VIZ2_TRAPU</name>
<keyword evidence="7" id="KW-1185">Reference proteome</keyword>
<feature type="active site" description="Proton donor" evidence="3">
    <location>
        <position position="535"/>
    </location>
</feature>
<evidence type="ECO:0000313" key="7">
    <source>
        <dbReference type="Proteomes" id="UP000184267"/>
    </source>
</evidence>